<feature type="binding site" evidence="10">
    <location>
        <position position="54"/>
    </location>
    <ligand>
        <name>Fe cation</name>
        <dbReference type="ChEBI" id="CHEBI:24875"/>
        <label>1</label>
    </ligand>
</feature>
<keyword evidence="11" id="KW-0349">Heme</keyword>
<dbReference type="SUPFAM" id="SSF47240">
    <property type="entry name" value="Ferritin-like"/>
    <property type="match status" value="1"/>
</dbReference>
<keyword evidence="6 9" id="KW-0408">Iron</keyword>
<dbReference type="NCBIfam" id="TIGR00754">
    <property type="entry name" value="bfr"/>
    <property type="match status" value="1"/>
</dbReference>
<keyword evidence="3" id="KW-0813">Transport</keyword>
<evidence type="ECO:0000256" key="11">
    <source>
        <dbReference type="RuleBase" id="RU000623"/>
    </source>
</evidence>
<dbReference type="PRINTS" id="PR00601">
    <property type="entry name" value="BACFERRITIN"/>
</dbReference>
<keyword evidence="4" id="KW-0410">Iron transport</keyword>
<evidence type="ECO:0000313" key="13">
    <source>
        <dbReference type="EMBL" id="CUA82164.1"/>
    </source>
</evidence>
<feature type="binding site" evidence="10">
    <location>
        <position position="51"/>
    </location>
    <ligand>
        <name>Fe cation</name>
        <dbReference type="ChEBI" id="CHEBI:24875"/>
        <label>2</label>
    </ligand>
</feature>
<dbReference type="GO" id="GO:0006879">
    <property type="term" value="P:intracellular iron ion homeostasis"/>
    <property type="evidence" value="ECO:0007669"/>
    <property type="project" value="UniProtKB-KW"/>
</dbReference>
<feature type="binding site" evidence="10">
    <location>
        <position position="131"/>
    </location>
    <ligand>
        <name>Fe cation</name>
        <dbReference type="ChEBI" id="CHEBI:24875"/>
        <label>2</label>
    </ligand>
</feature>
<feature type="binding site" evidence="10">
    <location>
        <position position="94"/>
    </location>
    <ligand>
        <name>Fe cation</name>
        <dbReference type="ChEBI" id="CHEBI:24875"/>
        <label>2</label>
    </ligand>
</feature>
<dbReference type="Pfam" id="PF00210">
    <property type="entry name" value="Ferritin"/>
    <property type="match status" value="1"/>
</dbReference>
<keyword evidence="7" id="KW-0406">Ion transport</keyword>
<proteinExistence type="inferred from homology"/>
<feature type="binding site" evidence="10">
    <location>
        <position position="51"/>
    </location>
    <ligand>
        <name>Fe cation</name>
        <dbReference type="ChEBI" id="CHEBI:24875"/>
        <label>1</label>
    </ligand>
</feature>
<evidence type="ECO:0000256" key="1">
    <source>
        <dbReference type="ARBA" id="ARBA00008093"/>
    </source>
</evidence>
<dbReference type="AlphaFoldDB" id="A0A0K6GUF0"/>
<feature type="binding site" evidence="10">
    <location>
        <position position="46"/>
    </location>
    <ligand>
        <name>Fe cation</name>
        <dbReference type="ChEBI" id="CHEBI:24875"/>
        <label>3</label>
    </ligand>
</feature>
<feature type="binding site" evidence="10">
    <location>
        <position position="128"/>
    </location>
    <ligand>
        <name>Fe cation</name>
        <dbReference type="ChEBI" id="CHEBI:24875"/>
        <label>1</label>
    </ligand>
</feature>
<dbReference type="OrthoDB" id="9800505at2"/>
<dbReference type="CDD" id="cd00907">
    <property type="entry name" value="Bacterioferritin"/>
    <property type="match status" value="1"/>
</dbReference>
<dbReference type="Gene3D" id="1.20.1260.10">
    <property type="match status" value="1"/>
</dbReference>
<dbReference type="InterPro" id="IPR002024">
    <property type="entry name" value="Bacterioferritin"/>
</dbReference>
<evidence type="ECO:0000256" key="8">
    <source>
        <dbReference type="ARBA" id="ARBA00036243"/>
    </source>
</evidence>
<feature type="binding site" evidence="10">
    <location>
        <position position="50"/>
    </location>
    <ligand>
        <name>Fe cation</name>
        <dbReference type="ChEBI" id="CHEBI:24875"/>
        <label>3</label>
    </ligand>
</feature>
<organism evidence="13 14">
    <name type="scientific">Gulbenkiania indica</name>
    <dbReference type="NCBI Taxonomy" id="375574"/>
    <lineage>
        <taxon>Bacteria</taxon>
        <taxon>Pseudomonadati</taxon>
        <taxon>Pseudomonadota</taxon>
        <taxon>Betaproteobacteria</taxon>
        <taxon>Neisseriales</taxon>
        <taxon>Chromobacteriaceae</taxon>
        <taxon>Gulbenkiania</taxon>
    </lineage>
</organism>
<keyword evidence="14" id="KW-1185">Reference proteome</keyword>
<evidence type="ECO:0000256" key="3">
    <source>
        <dbReference type="ARBA" id="ARBA00022448"/>
    </source>
</evidence>
<dbReference type="InterPro" id="IPR009040">
    <property type="entry name" value="Ferritin-like_diiron"/>
</dbReference>
<dbReference type="PROSITE" id="PS50905">
    <property type="entry name" value="FERRITIN_LIKE"/>
    <property type="match status" value="1"/>
</dbReference>
<dbReference type="PANTHER" id="PTHR30295">
    <property type="entry name" value="BACTERIOFERRITIN"/>
    <property type="match status" value="1"/>
</dbReference>
<comment type="function">
    <text evidence="11">Iron-storage protein.</text>
</comment>
<comment type="similarity">
    <text evidence="1 9 11">Belongs to the bacterioferritin family.</text>
</comment>
<evidence type="ECO:0000256" key="2">
    <source>
        <dbReference type="ARBA" id="ARBA00022434"/>
    </source>
</evidence>
<protein>
    <recommendedName>
        <fullName evidence="9 11">Bacterioferritin</fullName>
    </recommendedName>
</protein>
<dbReference type="GO" id="GO:0008199">
    <property type="term" value="F:ferric iron binding"/>
    <property type="evidence" value="ECO:0007669"/>
    <property type="project" value="InterPro"/>
</dbReference>
<dbReference type="STRING" id="375574.GCA_001418035_00817"/>
<dbReference type="GO" id="GO:0005829">
    <property type="term" value="C:cytosol"/>
    <property type="evidence" value="ECO:0007669"/>
    <property type="project" value="TreeGrafter"/>
</dbReference>
<dbReference type="InterPro" id="IPR012347">
    <property type="entry name" value="Ferritin-like"/>
</dbReference>
<keyword evidence="5" id="KW-0560">Oxidoreductase</keyword>
<evidence type="ECO:0000313" key="14">
    <source>
        <dbReference type="Proteomes" id="UP000243535"/>
    </source>
</evidence>
<dbReference type="PROSITE" id="PS00549">
    <property type="entry name" value="BACTERIOFERRITIN"/>
    <property type="match status" value="1"/>
</dbReference>
<evidence type="ECO:0000256" key="5">
    <source>
        <dbReference type="ARBA" id="ARBA00023002"/>
    </source>
</evidence>
<dbReference type="PIRSF" id="PIRSF002560">
    <property type="entry name" value="Bacterioferritin"/>
    <property type="match status" value="1"/>
</dbReference>
<dbReference type="PANTHER" id="PTHR30295:SF9">
    <property type="entry name" value="BACTERIOFERRITIN"/>
    <property type="match status" value="1"/>
</dbReference>
<feature type="binding site" evidence="10">
    <location>
        <position position="128"/>
    </location>
    <ligand>
        <name>Fe cation</name>
        <dbReference type="ChEBI" id="CHEBI:24875"/>
        <label>2</label>
    </ligand>
</feature>
<feature type="binding site" evidence="10">
    <location>
        <position position="18"/>
    </location>
    <ligand>
        <name>Fe cation</name>
        <dbReference type="ChEBI" id="CHEBI:24875"/>
        <label>1</label>
    </ligand>
</feature>
<keyword evidence="9 10" id="KW-0479">Metal-binding</keyword>
<evidence type="ECO:0000256" key="4">
    <source>
        <dbReference type="ARBA" id="ARBA00022496"/>
    </source>
</evidence>
<feature type="domain" description="Ferritin-like diiron" evidence="12">
    <location>
        <begin position="1"/>
        <end position="146"/>
    </location>
</feature>
<evidence type="ECO:0000256" key="7">
    <source>
        <dbReference type="ARBA" id="ARBA00023065"/>
    </source>
</evidence>
<evidence type="ECO:0000259" key="12">
    <source>
        <dbReference type="PROSITE" id="PS50905"/>
    </source>
</evidence>
<evidence type="ECO:0000256" key="9">
    <source>
        <dbReference type="PIRNR" id="PIRNR002560"/>
    </source>
</evidence>
<dbReference type="EMBL" id="CYHA01000002">
    <property type="protein sequence ID" value="CUA82164.1"/>
    <property type="molecule type" value="Genomic_DNA"/>
</dbReference>
<reference evidence="14" key="1">
    <citation type="submission" date="2015-08" db="EMBL/GenBank/DDBJ databases">
        <authorList>
            <person name="Varghese N."/>
        </authorList>
    </citation>
    <scope>NUCLEOTIDE SEQUENCE [LARGE SCALE GENOMIC DNA]</scope>
    <source>
        <strain evidence="14">DSM 17901</strain>
    </source>
</reference>
<dbReference type="GO" id="GO:0020037">
    <property type="term" value="F:heme binding"/>
    <property type="evidence" value="ECO:0007669"/>
    <property type="project" value="TreeGrafter"/>
</dbReference>
<evidence type="ECO:0000256" key="10">
    <source>
        <dbReference type="PIRSR" id="PIRSR002560-1"/>
    </source>
</evidence>
<dbReference type="GO" id="GO:0006826">
    <property type="term" value="P:iron ion transport"/>
    <property type="evidence" value="ECO:0007669"/>
    <property type="project" value="UniProtKB-KW"/>
</dbReference>
<keyword evidence="2 9" id="KW-0409">Iron storage</keyword>
<comment type="catalytic activity">
    <reaction evidence="8">
        <text>Fe(2+)(in) = Fe(2+)(out)</text>
        <dbReference type="Rhea" id="RHEA:28486"/>
        <dbReference type="ChEBI" id="CHEBI:29033"/>
    </reaction>
</comment>
<sequence length="155" mass="17889">MQGDPQVIAYLNRLLAEELSAADQYFIHAEMYKDWGLDKLHERISHERMDELEHARVLVARILFLGGRPDVAARVPIMVGADVPTMLESDLQVEYRVGALLKEVIAFCEGVHDYVTRDALMVLLEETENDHAHWLEQQLKLIRMTGLENYIQSRM</sequence>
<evidence type="ECO:0000256" key="6">
    <source>
        <dbReference type="ARBA" id="ARBA00023004"/>
    </source>
</evidence>
<dbReference type="RefSeq" id="WP_054285714.1">
    <property type="nucleotide sequence ID" value="NZ_CYHA01000002.1"/>
</dbReference>
<dbReference type="InterPro" id="IPR008331">
    <property type="entry name" value="Ferritin_DPS_dom"/>
</dbReference>
<dbReference type="Proteomes" id="UP000243535">
    <property type="component" value="Unassembled WGS sequence"/>
</dbReference>
<gene>
    <name evidence="13" type="ORF">Ga0061063_1024</name>
</gene>
<accession>A0A0K6GUF0</accession>
<name>A0A0K6GUF0_9NEIS</name>
<dbReference type="GO" id="GO:0004322">
    <property type="term" value="F:ferroxidase activity"/>
    <property type="evidence" value="ECO:0007669"/>
    <property type="project" value="TreeGrafter"/>
</dbReference>
<dbReference type="InterPro" id="IPR009078">
    <property type="entry name" value="Ferritin-like_SF"/>
</dbReference>